<dbReference type="EMBL" id="VJND01000002">
    <property type="protein sequence ID" value="TSE26919.1"/>
    <property type="molecule type" value="Genomic_DNA"/>
</dbReference>
<dbReference type="AlphaFoldDB" id="A0A554WTM5"/>
<dbReference type="GO" id="GO:0030170">
    <property type="term" value="F:pyridoxal phosphate binding"/>
    <property type="evidence" value="ECO:0007669"/>
    <property type="project" value="InterPro"/>
</dbReference>
<dbReference type="GO" id="GO:0003824">
    <property type="term" value="F:catalytic activity"/>
    <property type="evidence" value="ECO:0007669"/>
    <property type="project" value="InterPro"/>
</dbReference>
<dbReference type="PANTHER" id="PTHR14237:SF19">
    <property type="entry name" value="MITOCHONDRIAL AMIDOXIME REDUCING COMPONENT 1"/>
    <property type="match status" value="1"/>
</dbReference>
<dbReference type="SUPFAM" id="SSF141673">
    <property type="entry name" value="MOSC N-terminal domain-like"/>
    <property type="match status" value="1"/>
</dbReference>
<evidence type="ECO:0000259" key="1">
    <source>
        <dbReference type="PROSITE" id="PS51340"/>
    </source>
</evidence>
<proteinExistence type="predicted"/>
<sequence>MSTPALDVTLQQIWIYPVKSCAGLRLRSVELLETGLEWDRTWMVVDARGEFVSQRELPRLALVQPRLHLGQLELRAPGMLTLHLALDAAEAPCRVRVWDDELAAYDMGDVAAQWFTDFLGPDLPPGMGPLRLARFDPEARRLAAPAWTGGVEAPVTFSDGFPLLVVTQAALEGLQARLAALGQPDADVVRRLRPNLVLGGLPAHAEDGLARLRWLADGAPPDAPAAELALVKPCTRCTIPDVDPARGVADGLLGPVLRGYRRDARFKGATTFGMNAIVRAGVGQMLHEGMRGQAWPAC</sequence>
<dbReference type="Pfam" id="PF03473">
    <property type="entry name" value="MOSC"/>
    <property type="match status" value="1"/>
</dbReference>
<accession>A0A554WTM5</accession>
<protein>
    <recommendedName>
        <fullName evidence="1">MOSC domain-containing protein</fullName>
    </recommendedName>
</protein>
<dbReference type="PANTHER" id="PTHR14237">
    <property type="entry name" value="MOLYBDOPTERIN COFACTOR SULFURASE MOSC"/>
    <property type="match status" value="1"/>
</dbReference>
<dbReference type="GO" id="GO:0030151">
    <property type="term" value="F:molybdenum ion binding"/>
    <property type="evidence" value="ECO:0007669"/>
    <property type="project" value="InterPro"/>
</dbReference>
<dbReference type="OrthoDB" id="581532at2"/>
<organism evidence="2 3">
    <name type="scientific">Tepidimonas sediminis</name>
    <dbReference type="NCBI Taxonomy" id="2588941"/>
    <lineage>
        <taxon>Bacteria</taxon>
        <taxon>Pseudomonadati</taxon>
        <taxon>Pseudomonadota</taxon>
        <taxon>Betaproteobacteria</taxon>
        <taxon>Burkholderiales</taxon>
        <taxon>Tepidimonas</taxon>
    </lineage>
</organism>
<dbReference type="InterPro" id="IPR005302">
    <property type="entry name" value="MoCF_Sase_C"/>
</dbReference>
<dbReference type="RefSeq" id="WP_143893528.1">
    <property type="nucleotide sequence ID" value="NZ_VJND01000002.1"/>
</dbReference>
<feature type="domain" description="MOSC" evidence="1">
    <location>
        <begin position="130"/>
        <end position="295"/>
    </location>
</feature>
<dbReference type="Proteomes" id="UP000320225">
    <property type="component" value="Unassembled WGS sequence"/>
</dbReference>
<name>A0A554WTM5_9BURK</name>
<keyword evidence="3" id="KW-1185">Reference proteome</keyword>
<gene>
    <name evidence="2" type="ORF">Tsedi_00630</name>
</gene>
<evidence type="ECO:0000313" key="3">
    <source>
        <dbReference type="Proteomes" id="UP000320225"/>
    </source>
</evidence>
<reference evidence="2 3" key="1">
    <citation type="submission" date="2019-07" db="EMBL/GenBank/DDBJ databases">
        <title>Tepidimonas sediminis YIM 72259 draft genome.</title>
        <authorList>
            <person name="Da Costa M.S."/>
            <person name="Froufe H.J.C."/>
            <person name="Egas C."/>
            <person name="Albuquerque L."/>
        </authorList>
    </citation>
    <scope>NUCLEOTIDE SEQUENCE [LARGE SCALE GENOMIC DNA]</scope>
    <source>
        <strain evidence="2 3">YIM 72259</strain>
    </source>
</reference>
<dbReference type="Pfam" id="PF03476">
    <property type="entry name" value="MOSC_N"/>
    <property type="match status" value="1"/>
</dbReference>
<comment type="caution">
    <text evidence="2">The sequence shown here is derived from an EMBL/GenBank/DDBJ whole genome shotgun (WGS) entry which is preliminary data.</text>
</comment>
<evidence type="ECO:0000313" key="2">
    <source>
        <dbReference type="EMBL" id="TSE26919.1"/>
    </source>
</evidence>
<dbReference type="PROSITE" id="PS51340">
    <property type="entry name" value="MOSC"/>
    <property type="match status" value="1"/>
</dbReference>
<dbReference type="InterPro" id="IPR005303">
    <property type="entry name" value="MOCOS_middle"/>
</dbReference>
<dbReference type="InterPro" id="IPR011037">
    <property type="entry name" value="Pyrv_Knase-like_insert_dom_sf"/>
</dbReference>
<dbReference type="SUPFAM" id="SSF50800">
    <property type="entry name" value="PK beta-barrel domain-like"/>
    <property type="match status" value="1"/>
</dbReference>